<proteinExistence type="inferred from homology"/>
<name>A0AAE9ZWR6_9BACT</name>
<dbReference type="EMBL" id="CP119075">
    <property type="protein sequence ID" value="WED64614.1"/>
    <property type="molecule type" value="Genomic_DNA"/>
</dbReference>
<organism evidence="5 6">
    <name type="scientific">Synoicihabitans lomoniglobus</name>
    <dbReference type="NCBI Taxonomy" id="2909285"/>
    <lineage>
        <taxon>Bacteria</taxon>
        <taxon>Pseudomonadati</taxon>
        <taxon>Verrucomicrobiota</taxon>
        <taxon>Opitutia</taxon>
        <taxon>Opitutales</taxon>
        <taxon>Opitutaceae</taxon>
        <taxon>Synoicihabitans</taxon>
    </lineage>
</organism>
<dbReference type="Gene3D" id="3.40.50.1820">
    <property type="entry name" value="alpha/beta hydrolase"/>
    <property type="match status" value="1"/>
</dbReference>
<dbReference type="PROSITE" id="PS00122">
    <property type="entry name" value="CARBOXYLESTERASE_B_1"/>
    <property type="match status" value="1"/>
</dbReference>
<comment type="similarity">
    <text evidence="1">Belongs to the type-B carboxylesterase/lipase family.</text>
</comment>
<dbReference type="PANTHER" id="PTHR11559">
    <property type="entry name" value="CARBOXYLESTERASE"/>
    <property type="match status" value="1"/>
</dbReference>
<dbReference type="Pfam" id="PF00135">
    <property type="entry name" value="COesterase"/>
    <property type="match status" value="1"/>
</dbReference>
<keyword evidence="3" id="KW-0732">Signal</keyword>
<reference evidence="5" key="1">
    <citation type="submission" date="2023-03" db="EMBL/GenBank/DDBJ databases">
        <title>Lomoglobus Profundus gen. nov., sp. nov., a novel member of the phylum Verrucomicrobia, isolated from deep-marine sediment of South China Sea.</title>
        <authorList>
            <person name="Ahmad T."/>
            <person name="Ishaq S.E."/>
            <person name="Wang F."/>
        </authorList>
    </citation>
    <scope>NUCLEOTIDE SEQUENCE</scope>
    <source>
        <strain evidence="5">LMO-M01</strain>
    </source>
</reference>
<keyword evidence="2" id="KW-0378">Hydrolase</keyword>
<evidence type="ECO:0000313" key="6">
    <source>
        <dbReference type="Proteomes" id="UP001218638"/>
    </source>
</evidence>
<dbReference type="SUPFAM" id="SSF53474">
    <property type="entry name" value="alpha/beta-Hydrolases"/>
    <property type="match status" value="1"/>
</dbReference>
<evidence type="ECO:0000256" key="1">
    <source>
        <dbReference type="ARBA" id="ARBA00005964"/>
    </source>
</evidence>
<dbReference type="KEGG" id="slom:PXH66_19910"/>
<feature type="domain" description="Carboxylesterase type B" evidence="4">
    <location>
        <begin position="31"/>
        <end position="514"/>
    </location>
</feature>
<dbReference type="RefSeq" id="WP_330930754.1">
    <property type="nucleotide sequence ID" value="NZ_CP119075.1"/>
</dbReference>
<dbReference type="InterPro" id="IPR029058">
    <property type="entry name" value="AB_hydrolase_fold"/>
</dbReference>
<keyword evidence="6" id="KW-1185">Reference proteome</keyword>
<dbReference type="InterPro" id="IPR019826">
    <property type="entry name" value="Carboxylesterase_B_AS"/>
</dbReference>
<dbReference type="InterPro" id="IPR019819">
    <property type="entry name" value="Carboxylesterase_B_CS"/>
</dbReference>
<dbReference type="InterPro" id="IPR050309">
    <property type="entry name" value="Type-B_Carboxylest/Lipase"/>
</dbReference>
<gene>
    <name evidence="5" type="ORF">PXH66_19910</name>
</gene>
<dbReference type="AlphaFoldDB" id="A0AAE9ZWR6"/>
<dbReference type="GO" id="GO:0016787">
    <property type="term" value="F:hydrolase activity"/>
    <property type="evidence" value="ECO:0007669"/>
    <property type="project" value="UniProtKB-KW"/>
</dbReference>
<accession>A0AAE9ZWR6</accession>
<feature type="chain" id="PRO_5042059060" evidence="3">
    <location>
        <begin position="24"/>
        <end position="747"/>
    </location>
</feature>
<dbReference type="Proteomes" id="UP001218638">
    <property type="component" value="Chromosome"/>
</dbReference>
<evidence type="ECO:0000313" key="5">
    <source>
        <dbReference type="EMBL" id="WED64614.1"/>
    </source>
</evidence>
<dbReference type="InterPro" id="IPR002018">
    <property type="entry name" value="CarbesteraseB"/>
</dbReference>
<evidence type="ECO:0000256" key="3">
    <source>
        <dbReference type="SAM" id="SignalP"/>
    </source>
</evidence>
<sequence>MRIPSFRLLTVLGLAAVFQLSLAAQDAATVQLKTAQGTLEGTVSADGKVRSFKGIPYAAPPVGDLRWQPPQTAQPWSGVRLAHDFPPRAMQVHVWDDMIFRDDGPSEDCLYLNVWMPSEPKTAKLPVMFWIHGGGFFAGSTSEGRQDGSNLAQEGVVVVSLTYRMGVFGFMAHPELAAESPVGAAGNYGLLDMVAALQWVRDNIADFGGDPDNVTIFGESAGSMAVSSLMASPAAKGLFHRAIGQSGSALGGDMPTLAEASHAGQKFAAEIGAPTLSELRALSAQELLEKSFAWGRFRPNVDGLFLTATPALVFSRGEQAQVPLLAGWNLDEGGAGALTGRAEPTLKNVQLAARERFGIFAERFLSAYSATNDTEAERVARDYGGDRFIGFGTWNWLEQHNATSDQPTYRYMFDRMVPLNRDLAGPNEKPRASHSWDIEYVFNVLTSKNAAWEDADFALADRMAAYWANFATTGNPNGDGLPAWPQYSATNDHPVMHLNPQPSVTFDDHRARYEFHGDPSVPFVPDWTLAGSAIHQQVPPPAGFTRDSVVLDQPIGIFDGQADIGGPYLPGRASYHAATDTYAITSASSNIWYFRDELRYLWKQMEGDVSFAADVRFPQSEGYFDRKVVLIIRQDLDDNSKQIMSALHGGGLVHLAYREAKGVDMQEAVHVETDYARMRLGLQKQGNAFTLWVSYDGEPMHQLGDAFELDFDGPFYVGVGFCSHQPLTYDSTAVSNVVLENAAGQMK</sequence>
<evidence type="ECO:0000259" key="4">
    <source>
        <dbReference type="Pfam" id="PF00135"/>
    </source>
</evidence>
<dbReference type="Gene3D" id="2.60.120.200">
    <property type="match status" value="1"/>
</dbReference>
<protein>
    <submittedName>
        <fullName evidence="5">Carboxylesterase family protein</fullName>
    </submittedName>
</protein>
<dbReference type="PROSITE" id="PS00941">
    <property type="entry name" value="CARBOXYLESTERASE_B_2"/>
    <property type="match status" value="1"/>
</dbReference>
<evidence type="ECO:0000256" key="2">
    <source>
        <dbReference type="ARBA" id="ARBA00022801"/>
    </source>
</evidence>
<feature type="signal peptide" evidence="3">
    <location>
        <begin position="1"/>
        <end position="23"/>
    </location>
</feature>